<dbReference type="Proteomes" id="UP001209654">
    <property type="component" value="Unassembled WGS sequence"/>
</dbReference>
<reference evidence="1 2" key="1">
    <citation type="journal article" date="2023" name="Int. J. Syst. Evol. Microbiol.">
        <title>Arthrobacter mangrovi sp. nov., an actinobacterium isolated from the rhizosphere of a mangrove.</title>
        <authorList>
            <person name="Hamada M."/>
            <person name="Saitou S."/>
            <person name="Enomoto N."/>
            <person name="Nanri K."/>
            <person name="Hidaka K."/>
            <person name="Miura T."/>
            <person name="Tamura T."/>
        </authorList>
    </citation>
    <scope>NUCLEOTIDE SEQUENCE [LARGE SCALE GENOMIC DNA]</scope>
    <source>
        <strain evidence="1 2">NBRC 112813</strain>
    </source>
</reference>
<sequence>MDRDQACELEGQTSINELLDEPVGVAHLQLVLPIYVELRPGVFRRLS</sequence>
<name>A0ABQ5MRC7_9MICC</name>
<proteinExistence type="predicted"/>
<gene>
    <name evidence="1" type="ORF">AHIS1636_09350</name>
</gene>
<comment type="caution">
    <text evidence="1">The sequence shown here is derived from an EMBL/GenBank/DDBJ whole genome shotgun (WGS) entry which is preliminary data.</text>
</comment>
<accession>A0ABQ5MRC7</accession>
<protein>
    <submittedName>
        <fullName evidence="1">Uncharacterized protein</fullName>
    </submittedName>
</protein>
<evidence type="ECO:0000313" key="1">
    <source>
        <dbReference type="EMBL" id="GLB66496.1"/>
    </source>
</evidence>
<evidence type="ECO:0000313" key="2">
    <source>
        <dbReference type="Proteomes" id="UP001209654"/>
    </source>
</evidence>
<keyword evidence="2" id="KW-1185">Reference proteome</keyword>
<organism evidence="1 2">
    <name type="scientific">Arthrobacter mangrovi</name>
    <dbReference type="NCBI Taxonomy" id="2966350"/>
    <lineage>
        <taxon>Bacteria</taxon>
        <taxon>Bacillati</taxon>
        <taxon>Actinomycetota</taxon>
        <taxon>Actinomycetes</taxon>
        <taxon>Micrococcales</taxon>
        <taxon>Micrococcaceae</taxon>
        <taxon>Arthrobacter</taxon>
    </lineage>
</organism>
<dbReference type="EMBL" id="BRVS01000004">
    <property type="protein sequence ID" value="GLB66496.1"/>
    <property type="molecule type" value="Genomic_DNA"/>
</dbReference>
<dbReference type="RefSeq" id="WP_264794649.1">
    <property type="nucleotide sequence ID" value="NZ_BRVS01000004.1"/>
</dbReference>